<comment type="caution">
    <text evidence="3">The sequence shown here is derived from an EMBL/GenBank/DDBJ whole genome shotgun (WGS) entry which is preliminary data.</text>
</comment>
<dbReference type="PANTHER" id="PTHR10972">
    <property type="entry name" value="OXYSTEROL-BINDING PROTEIN-RELATED"/>
    <property type="match status" value="1"/>
</dbReference>
<dbReference type="Proteomes" id="UP000784294">
    <property type="component" value="Unassembled WGS sequence"/>
</dbReference>
<evidence type="ECO:0000256" key="1">
    <source>
        <dbReference type="ARBA" id="ARBA00008842"/>
    </source>
</evidence>
<evidence type="ECO:0000313" key="4">
    <source>
        <dbReference type="Proteomes" id="UP000784294"/>
    </source>
</evidence>
<dbReference type="Pfam" id="PF01237">
    <property type="entry name" value="Oxysterol_BP"/>
    <property type="match status" value="1"/>
</dbReference>
<sequence length="93" mass="10524">MPVNFSEPLSMLQRLTEDFEYASLLDRAAACTESLEAMTYVAAFTVSAYATTSVRTNKPFNPLLGETFECDRTDDMGWRSLAEQVSLSLNWWL</sequence>
<comment type="similarity">
    <text evidence="1">Belongs to the OSBP family.</text>
</comment>
<dbReference type="GO" id="GO:0005829">
    <property type="term" value="C:cytosol"/>
    <property type="evidence" value="ECO:0007669"/>
    <property type="project" value="TreeGrafter"/>
</dbReference>
<dbReference type="InterPro" id="IPR000648">
    <property type="entry name" value="Oxysterol-bd"/>
</dbReference>
<protein>
    <submittedName>
        <fullName evidence="3">Uncharacterized protein</fullName>
    </submittedName>
</protein>
<proteinExistence type="inferred from homology"/>
<dbReference type="GO" id="GO:0032934">
    <property type="term" value="F:sterol binding"/>
    <property type="evidence" value="ECO:0007669"/>
    <property type="project" value="TreeGrafter"/>
</dbReference>
<accession>A0A3S5BQC8</accession>
<evidence type="ECO:0000256" key="2">
    <source>
        <dbReference type="ARBA" id="ARBA00022553"/>
    </source>
</evidence>
<gene>
    <name evidence="3" type="ORF">PXEA_LOCUS27908</name>
</gene>
<dbReference type="GO" id="GO:0097038">
    <property type="term" value="C:perinuclear endoplasmic reticulum"/>
    <property type="evidence" value="ECO:0007669"/>
    <property type="project" value="TreeGrafter"/>
</dbReference>
<dbReference type="OrthoDB" id="416222at2759"/>
<dbReference type="AlphaFoldDB" id="A0A3S5BQC8"/>
<evidence type="ECO:0000313" key="3">
    <source>
        <dbReference type="EMBL" id="VEL34468.1"/>
    </source>
</evidence>
<dbReference type="GO" id="GO:0005886">
    <property type="term" value="C:plasma membrane"/>
    <property type="evidence" value="ECO:0007669"/>
    <property type="project" value="TreeGrafter"/>
</dbReference>
<dbReference type="SUPFAM" id="SSF144000">
    <property type="entry name" value="Oxysterol-binding protein-like"/>
    <property type="match status" value="1"/>
</dbReference>
<keyword evidence="2" id="KW-0597">Phosphoprotein</keyword>
<dbReference type="InterPro" id="IPR037239">
    <property type="entry name" value="OSBP_sf"/>
</dbReference>
<name>A0A3S5BQC8_9PLAT</name>
<dbReference type="EMBL" id="CAAALY010247730">
    <property type="protein sequence ID" value="VEL34468.1"/>
    <property type="molecule type" value="Genomic_DNA"/>
</dbReference>
<organism evidence="3 4">
    <name type="scientific">Protopolystoma xenopodis</name>
    <dbReference type="NCBI Taxonomy" id="117903"/>
    <lineage>
        <taxon>Eukaryota</taxon>
        <taxon>Metazoa</taxon>
        <taxon>Spiralia</taxon>
        <taxon>Lophotrochozoa</taxon>
        <taxon>Platyhelminthes</taxon>
        <taxon>Monogenea</taxon>
        <taxon>Polyopisthocotylea</taxon>
        <taxon>Polystomatidea</taxon>
        <taxon>Polystomatidae</taxon>
        <taxon>Protopolystoma</taxon>
    </lineage>
</organism>
<keyword evidence="4" id="KW-1185">Reference proteome</keyword>
<reference evidence="3" key="1">
    <citation type="submission" date="2018-11" db="EMBL/GenBank/DDBJ databases">
        <authorList>
            <consortium name="Pathogen Informatics"/>
        </authorList>
    </citation>
    <scope>NUCLEOTIDE SEQUENCE</scope>
</reference>
<dbReference type="PANTHER" id="PTHR10972:SF205">
    <property type="entry name" value="OXYSTEROL-BINDING PROTEIN 1"/>
    <property type="match status" value="1"/>
</dbReference>